<dbReference type="InterPro" id="IPR036162">
    <property type="entry name" value="Resolvase-like_N_sf"/>
</dbReference>
<evidence type="ECO:0000313" key="3">
    <source>
        <dbReference type="EMBL" id="TDH58477.1"/>
    </source>
</evidence>
<dbReference type="EMBL" id="SMSJ01000118">
    <property type="protein sequence ID" value="TDH58477.1"/>
    <property type="molecule type" value="Genomic_DNA"/>
</dbReference>
<organism evidence="3 4">
    <name type="scientific">Dankookia rubra</name>
    <dbReference type="NCBI Taxonomy" id="1442381"/>
    <lineage>
        <taxon>Bacteria</taxon>
        <taxon>Pseudomonadati</taxon>
        <taxon>Pseudomonadota</taxon>
        <taxon>Alphaproteobacteria</taxon>
        <taxon>Acetobacterales</taxon>
        <taxon>Roseomonadaceae</taxon>
        <taxon>Dankookia</taxon>
    </lineage>
</organism>
<dbReference type="OrthoDB" id="7475655at2"/>
<feature type="domain" description="Resolvase/invertase-type recombinase catalytic" evidence="2">
    <location>
        <begin position="17"/>
        <end position="154"/>
    </location>
</feature>
<dbReference type="GO" id="GO:0003677">
    <property type="term" value="F:DNA binding"/>
    <property type="evidence" value="ECO:0007669"/>
    <property type="project" value="InterPro"/>
</dbReference>
<dbReference type="SMART" id="SM00857">
    <property type="entry name" value="Resolvase"/>
    <property type="match status" value="1"/>
</dbReference>
<dbReference type="SUPFAM" id="SSF53041">
    <property type="entry name" value="Resolvase-like"/>
    <property type="match status" value="1"/>
</dbReference>
<protein>
    <submittedName>
        <fullName evidence="3">Recombinase family protein</fullName>
    </submittedName>
</protein>
<dbReference type="Gene3D" id="3.40.50.1390">
    <property type="entry name" value="Resolvase, N-terminal catalytic domain"/>
    <property type="match status" value="1"/>
</dbReference>
<dbReference type="AlphaFoldDB" id="A0A4R5Q8M8"/>
<evidence type="ECO:0000259" key="2">
    <source>
        <dbReference type="SMART" id="SM00857"/>
    </source>
</evidence>
<accession>A0A4R5Q8M8</accession>
<evidence type="ECO:0000313" key="4">
    <source>
        <dbReference type="Proteomes" id="UP000295096"/>
    </source>
</evidence>
<proteinExistence type="predicted"/>
<dbReference type="RefSeq" id="WP_133292702.1">
    <property type="nucleotide sequence ID" value="NZ_SMSJ01000118.1"/>
</dbReference>
<feature type="region of interest" description="Disordered" evidence="1">
    <location>
        <begin position="143"/>
        <end position="175"/>
    </location>
</feature>
<dbReference type="PANTHER" id="PTHR30461">
    <property type="entry name" value="DNA-INVERTASE FROM LAMBDOID PROPHAGE"/>
    <property type="match status" value="1"/>
</dbReference>
<dbReference type="CDD" id="cd00338">
    <property type="entry name" value="Ser_Recombinase"/>
    <property type="match status" value="1"/>
</dbReference>
<dbReference type="InterPro" id="IPR006119">
    <property type="entry name" value="Resolv_N"/>
</dbReference>
<sequence>MIAISPKIEPRHLRLAALVYVRQSTPQQLQNNQESTRRQYGLAERARQMGRSETAVRVIDDDLGMSGASSESRTGFQRLVAAIGMGEVGIVLVTEVSRLSRLNRDWHRVIELCAVFRTLIADEDGVYCAGSQAPAAARHCCRQGNRTARATRRRHPCPLERRRENSIQGRQPRHG</sequence>
<evidence type="ECO:0000256" key="1">
    <source>
        <dbReference type="SAM" id="MobiDB-lite"/>
    </source>
</evidence>
<dbReference type="PANTHER" id="PTHR30461:SF23">
    <property type="entry name" value="DNA RECOMBINASE-RELATED"/>
    <property type="match status" value="1"/>
</dbReference>
<dbReference type="Proteomes" id="UP000295096">
    <property type="component" value="Unassembled WGS sequence"/>
</dbReference>
<keyword evidence="4" id="KW-1185">Reference proteome</keyword>
<name>A0A4R5Q8M8_9PROT</name>
<comment type="caution">
    <text evidence="3">The sequence shown here is derived from an EMBL/GenBank/DDBJ whole genome shotgun (WGS) entry which is preliminary data.</text>
</comment>
<dbReference type="InterPro" id="IPR050639">
    <property type="entry name" value="SSR_resolvase"/>
</dbReference>
<dbReference type="GO" id="GO:0000150">
    <property type="term" value="F:DNA strand exchange activity"/>
    <property type="evidence" value="ECO:0007669"/>
    <property type="project" value="InterPro"/>
</dbReference>
<gene>
    <name evidence="3" type="ORF">E2C06_32430</name>
</gene>
<dbReference type="Pfam" id="PF00239">
    <property type="entry name" value="Resolvase"/>
    <property type="match status" value="1"/>
</dbReference>
<reference evidence="3 4" key="1">
    <citation type="journal article" date="2016" name="J. Microbiol.">
        <title>Dankookia rubra gen. nov., sp. nov., an alphaproteobacterium isolated from sediment of a shallow stream.</title>
        <authorList>
            <person name="Kim W.H."/>
            <person name="Kim D.H."/>
            <person name="Kang K."/>
            <person name="Ahn T.Y."/>
        </authorList>
    </citation>
    <scope>NUCLEOTIDE SEQUENCE [LARGE SCALE GENOMIC DNA]</scope>
    <source>
        <strain evidence="3 4">JCM30602</strain>
    </source>
</reference>